<dbReference type="Pfam" id="PF01547">
    <property type="entry name" value="SBP_bac_1"/>
    <property type="match status" value="1"/>
</dbReference>
<evidence type="ECO:0000256" key="1">
    <source>
        <dbReference type="SAM" id="MobiDB-lite"/>
    </source>
</evidence>
<name>A0A4Q9DMX1_9BACL</name>
<dbReference type="AlphaFoldDB" id="A0A4Q9DMX1"/>
<feature type="compositionally biased region" description="Low complexity" evidence="1">
    <location>
        <begin position="52"/>
        <end position="68"/>
    </location>
</feature>
<accession>A0A4Q9DMX1</accession>
<comment type="caution">
    <text evidence="2">The sequence shown here is derived from an EMBL/GenBank/DDBJ whole genome shotgun (WGS) entry which is preliminary data.</text>
</comment>
<organism evidence="2 3">
    <name type="scientific">Paenibacillus thalictri</name>
    <dbReference type="NCBI Taxonomy" id="2527873"/>
    <lineage>
        <taxon>Bacteria</taxon>
        <taxon>Bacillati</taxon>
        <taxon>Bacillota</taxon>
        <taxon>Bacilli</taxon>
        <taxon>Bacillales</taxon>
        <taxon>Paenibacillaceae</taxon>
        <taxon>Paenibacillus</taxon>
    </lineage>
</organism>
<dbReference type="InterPro" id="IPR050490">
    <property type="entry name" value="Bact_solute-bd_prot1"/>
</dbReference>
<dbReference type="PANTHER" id="PTHR43649:SF12">
    <property type="entry name" value="DIACETYLCHITOBIOSE BINDING PROTEIN DASA"/>
    <property type="match status" value="1"/>
</dbReference>
<dbReference type="Proteomes" id="UP000293142">
    <property type="component" value="Unassembled WGS sequence"/>
</dbReference>
<dbReference type="InterPro" id="IPR006059">
    <property type="entry name" value="SBP"/>
</dbReference>
<evidence type="ECO:0000313" key="2">
    <source>
        <dbReference type="EMBL" id="TBL77270.1"/>
    </source>
</evidence>
<evidence type="ECO:0000313" key="3">
    <source>
        <dbReference type="Proteomes" id="UP000293142"/>
    </source>
</evidence>
<dbReference type="PANTHER" id="PTHR43649">
    <property type="entry name" value="ARABINOSE-BINDING PROTEIN-RELATED"/>
    <property type="match status" value="1"/>
</dbReference>
<gene>
    <name evidence="2" type="ORF">EYB31_17440</name>
</gene>
<keyword evidence="3" id="KW-1185">Reference proteome</keyword>
<sequence length="472" mass="52417">MIKHVSAYTTRKMIKGNSTMKKMLSIASVALLAASSLIGCSSGQEAAKPADKTAAQPGAPASATAAPAAKEASKEEIVLKVGMWGENDSRKKILEAYSKKFTEQHPNIKVEFMLVPFADYQQKLSIMVASKTAPDVVWMSDKMVPQFLEAGQLADISDIQNDKNFDFADNIQPSFARLKKDGKIYGVPFLNPPKVIFFNKNLFKEKGLKTPLELYKEGNWTYDEFFKTAKALTDSSKGVYGGYLITANGWKSWEDAYLDTFWAYGADFMDEAGAKFLLNSPEGEKSLQAISDMIFKDQSHPKPGDQISFEGGKIGMSRQNYAYVNTARAVKDFEWDIAPMPRGTNKDAPAATGLAAYSVMQDSKHKLEAIELLKFMTSKEAMTEFSFMYVPNRSSVLASDALTKGFESPTKEGIKASLIDPMNGKLRAQNAHKNWQQIDVKVQTVLDMLYTKTYTVKDVLKKMEDEVTPLLK</sequence>
<dbReference type="SUPFAM" id="SSF53850">
    <property type="entry name" value="Periplasmic binding protein-like II"/>
    <property type="match status" value="1"/>
</dbReference>
<feature type="region of interest" description="Disordered" evidence="1">
    <location>
        <begin position="49"/>
        <end position="68"/>
    </location>
</feature>
<dbReference type="OrthoDB" id="9782846at2"/>
<reference evidence="2 3" key="1">
    <citation type="submission" date="2019-02" db="EMBL/GenBank/DDBJ databases">
        <title>Paenibacillus sp. nov., isolated from surface-sterilized tissue of Thalictrum simplex L.</title>
        <authorList>
            <person name="Tuo L."/>
        </authorList>
    </citation>
    <scope>NUCLEOTIDE SEQUENCE [LARGE SCALE GENOMIC DNA]</scope>
    <source>
        <strain evidence="2 3">N2SHLJ1</strain>
    </source>
</reference>
<proteinExistence type="predicted"/>
<dbReference type="CDD" id="cd13585">
    <property type="entry name" value="PBP2_TMBP_like"/>
    <property type="match status" value="1"/>
</dbReference>
<protein>
    <submittedName>
        <fullName evidence="2">Sugar ABC transporter substrate-binding protein</fullName>
    </submittedName>
</protein>
<dbReference type="EMBL" id="SIRE01000012">
    <property type="protein sequence ID" value="TBL77270.1"/>
    <property type="molecule type" value="Genomic_DNA"/>
</dbReference>
<dbReference type="Gene3D" id="3.40.190.10">
    <property type="entry name" value="Periplasmic binding protein-like II"/>
    <property type="match status" value="1"/>
</dbReference>